<protein>
    <recommendedName>
        <fullName evidence="3">DUF3515 domain-containing protein</fullName>
    </recommendedName>
</protein>
<name>A0A841BYJ8_9ACTN</name>
<evidence type="ECO:0008006" key="3">
    <source>
        <dbReference type="Google" id="ProtNLM"/>
    </source>
</evidence>
<organism evidence="1 2">
    <name type="scientific">Allocatelliglobosispora scoriae</name>
    <dbReference type="NCBI Taxonomy" id="643052"/>
    <lineage>
        <taxon>Bacteria</taxon>
        <taxon>Bacillati</taxon>
        <taxon>Actinomycetota</taxon>
        <taxon>Actinomycetes</taxon>
        <taxon>Micromonosporales</taxon>
        <taxon>Micromonosporaceae</taxon>
        <taxon>Allocatelliglobosispora</taxon>
    </lineage>
</organism>
<sequence>MTSLSPRLLASIVAVPVAVVTGAIVFQQLQPADAGAQAPAPQATGPVTVAAATLTERQATVCRALTARLPEKLGQAVRRPVTAGHEQNAAYGDPASVLECGVAKPQIGMTDFLVSMNGVCWHSVTGSGKTIWTTIDREVPVRVTVPGPMEGAAQQVVPFATTIATTVPSTSEKLPSGCF</sequence>
<dbReference type="InterPro" id="IPR021903">
    <property type="entry name" value="DUF3515"/>
</dbReference>
<dbReference type="Pfam" id="PF12028">
    <property type="entry name" value="DUF3515"/>
    <property type="match status" value="1"/>
</dbReference>
<evidence type="ECO:0000313" key="2">
    <source>
        <dbReference type="Proteomes" id="UP000587527"/>
    </source>
</evidence>
<reference evidence="1 2" key="1">
    <citation type="submission" date="2020-08" db="EMBL/GenBank/DDBJ databases">
        <title>Sequencing the genomes of 1000 actinobacteria strains.</title>
        <authorList>
            <person name="Klenk H.-P."/>
        </authorList>
    </citation>
    <scope>NUCLEOTIDE SEQUENCE [LARGE SCALE GENOMIC DNA]</scope>
    <source>
        <strain evidence="1 2">DSM 45362</strain>
    </source>
</reference>
<gene>
    <name evidence="1" type="ORF">F4553_005623</name>
</gene>
<keyword evidence="2" id="KW-1185">Reference proteome</keyword>
<evidence type="ECO:0000313" key="1">
    <source>
        <dbReference type="EMBL" id="MBB5872189.1"/>
    </source>
</evidence>
<dbReference type="EMBL" id="JACHMN010000003">
    <property type="protein sequence ID" value="MBB5872189.1"/>
    <property type="molecule type" value="Genomic_DNA"/>
</dbReference>
<proteinExistence type="predicted"/>
<dbReference type="AlphaFoldDB" id="A0A841BYJ8"/>
<dbReference type="RefSeq" id="WP_184841604.1">
    <property type="nucleotide sequence ID" value="NZ_JACHMN010000003.1"/>
</dbReference>
<accession>A0A841BYJ8</accession>
<dbReference type="Proteomes" id="UP000587527">
    <property type="component" value="Unassembled WGS sequence"/>
</dbReference>
<comment type="caution">
    <text evidence="1">The sequence shown here is derived from an EMBL/GenBank/DDBJ whole genome shotgun (WGS) entry which is preliminary data.</text>
</comment>